<dbReference type="GO" id="GO:0004540">
    <property type="term" value="F:RNA nuclease activity"/>
    <property type="evidence" value="ECO:0007669"/>
    <property type="project" value="InterPro"/>
</dbReference>
<accession>A0A4Q1HK26</accession>
<organism evidence="1 2">
    <name type="scientific">Achromobacter aloeverae</name>
    <dbReference type="NCBI Taxonomy" id="1750518"/>
    <lineage>
        <taxon>Bacteria</taxon>
        <taxon>Pseudomonadati</taxon>
        <taxon>Pseudomonadota</taxon>
        <taxon>Betaproteobacteria</taxon>
        <taxon>Burkholderiales</taxon>
        <taxon>Alcaligenaceae</taxon>
        <taxon>Achromobacter</taxon>
    </lineage>
</organism>
<dbReference type="Pfam" id="PF11663">
    <property type="entry name" value="Toxin_YhaV"/>
    <property type="match status" value="1"/>
</dbReference>
<dbReference type="GO" id="GO:0110001">
    <property type="term" value="C:toxin-antitoxin complex"/>
    <property type="evidence" value="ECO:0007669"/>
    <property type="project" value="InterPro"/>
</dbReference>
<dbReference type="RefSeq" id="WP_129150892.1">
    <property type="nucleotide sequence ID" value="NZ_JBHSDO010000014.1"/>
</dbReference>
<protein>
    <submittedName>
        <fullName evidence="1">Toxin</fullName>
    </submittedName>
</protein>
<reference evidence="1 2" key="1">
    <citation type="journal article" date="2017" name="Int. J. Syst. Evol. Microbiol.">
        <title>Achromobacter aloeverae sp. nov., isolated from the root of Aloe vera (L.) Burm.f.</title>
        <authorList>
            <person name="Kuncharoen N."/>
            <person name="Muramatsu Y."/>
            <person name="Shibata C."/>
            <person name="Kamakura Y."/>
            <person name="Nakagawa Y."/>
            <person name="Tanasupawat S."/>
        </authorList>
    </citation>
    <scope>NUCLEOTIDE SEQUENCE [LARGE SCALE GENOMIC DNA]</scope>
    <source>
        <strain evidence="1 2">AVA-1</strain>
    </source>
</reference>
<dbReference type="InterPro" id="IPR021679">
    <property type="entry name" value="Toxin_endonuclease_YhaV"/>
</dbReference>
<dbReference type="OrthoDB" id="515905at2"/>
<proteinExistence type="predicted"/>
<sequence length="156" mass="18367">MTAESNGPATVNGWTIYLHPLFRAQLESLRQQVEALKRKDPDGYHRRNATKRLAAIARLAFEVIPQDPTRTEYRQGGTLGDQHKHWFRAKFFQQYRLFFRYHAASKIIVFAWVNDEDTKRAYESDDDAYRVFRKLLDRGNPPDDWDALVLAAKLRR</sequence>
<evidence type="ECO:0000313" key="1">
    <source>
        <dbReference type="EMBL" id="RXN90460.1"/>
    </source>
</evidence>
<evidence type="ECO:0000313" key="2">
    <source>
        <dbReference type="Proteomes" id="UP000290849"/>
    </source>
</evidence>
<dbReference type="AlphaFoldDB" id="A0A4Q1HK26"/>
<comment type="caution">
    <text evidence="1">The sequence shown here is derived from an EMBL/GenBank/DDBJ whole genome shotgun (WGS) entry which is preliminary data.</text>
</comment>
<keyword evidence="2" id="KW-1185">Reference proteome</keyword>
<name>A0A4Q1HK26_9BURK</name>
<dbReference type="Proteomes" id="UP000290849">
    <property type="component" value="Unassembled WGS sequence"/>
</dbReference>
<gene>
    <name evidence="1" type="ORF">C7R54_13260</name>
</gene>
<dbReference type="EMBL" id="PYAL01000003">
    <property type="protein sequence ID" value="RXN90460.1"/>
    <property type="molecule type" value="Genomic_DNA"/>
</dbReference>